<dbReference type="GO" id="GO:0072686">
    <property type="term" value="C:mitotic spindle"/>
    <property type="evidence" value="ECO:0007669"/>
    <property type="project" value="TreeGrafter"/>
</dbReference>
<dbReference type="GO" id="GO:0090307">
    <property type="term" value="P:mitotic spindle assembly"/>
    <property type="evidence" value="ECO:0007669"/>
    <property type="project" value="TreeGrafter"/>
</dbReference>
<keyword evidence="6 10" id="KW-0505">Motor protein</keyword>
<comment type="function">
    <text evidence="9">Responsible for microtubule translocation. May be important for the organization of phragmoplast-specific arrays of microtubules. Plays an essential role in stabilizing the mitotic spindle. Required during mitotic cytokinesis.</text>
</comment>
<comment type="subcellular location">
    <subcellularLocation>
        <location evidence="1">Cytoplasm</location>
        <location evidence="1">Cytoskeleton</location>
        <location evidence="1">Spindle</location>
    </subcellularLocation>
</comment>
<evidence type="ECO:0000256" key="2">
    <source>
        <dbReference type="ARBA" id="ARBA00022490"/>
    </source>
</evidence>
<protein>
    <recommendedName>
        <fullName evidence="12">Kinesin motor domain-containing protein</fullName>
    </recommendedName>
</protein>
<organism evidence="13 14">
    <name type="scientific">Deinandra increscens subsp. villosa</name>
    <dbReference type="NCBI Taxonomy" id="3103831"/>
    <lineage>
        <taxon>Eukaryota</taxon>
        <taxon>Viridiplantae</taxon>
        <taxon>Streptophyta</taxon>
        <taxon>Embryophyta</taxon>
        <taxon>Tracheophyta</taxon>
        <taxon>Spermatophyta</taxon>
        <taxon>Magnoliopsida</taxon>
        <taxon>eudicotyledons</taxon>
        <taxon>Gunneridae</taxon>
        <taxon>Pentapetalae</taxon>
        <taxon>asterids</taxon>
        <taxon>campanulids</taxon>
        <taxon>Asterales</taxon>
        <taxon>Asteraceae</taxon>
        <taxon>Asteroideae</taxon>
        <taxon>Heliantheae alliance</taxon>
        <taxon>Madieae</taxon>
        <taxon>Madiinae</taxon>
        <taxon>Deinandra</taxon>
    </lineage>
</organism>
<dbReference type="InterPro" id="IPR027417">
    <property type="entry name" value="P-loop_NTPase"/>
</dbReference>
<evidence type="ECO:0000256" key="6">
    <source>
        <dbReference type="ARBA" id="ARBA00023175"/>
    </source>
</evidence>
<dbReference type="PROSITE" id="PS50067">
    <property type="entry name" value="KINESIN_MOTOR_2"/>
    <property type="match status" value="2"/>
</dbReference>
<dbReference type="InterPro" id="IPR047149">
    <property type="entry name" value="KIF11-like"/>
</dbReference>
<comment type="caution">
    <text evidence="13">The sequence shown here is derived from an EMBL/GenBank/DDBJ whole genome shotgun (WGS) entry which is preliminary data.</text>
</comment>
<feature type="binding site" evidence="10">
    <location>
        <begin position="399"/>
        <end position="406"/>
    </location>
    <ligand>
        <name>ATP</name>
        <dbReference type="ChEBI" id="CHEBI:30616"/>
    </ligand>
</feature>
<evidence type="ECO:0000256" key="3">
    <source>
        <dbReference type="ARBA" id="ARBA00022701"/>
    </source>
</evidence>
<evidence type="ECO:0000256" key="5">
    <source>
        <dbReference type="ARBA" id="ARBA00022840"/>
    </source>
</evidence>
<evidence type="ECO:0000256" key="4">
    <source>
        <dbReference type="ARBA" id="ARBA00022741"/>
    </source>
</evidence>
<evidence type="ECO:0000256" key="8">
    <source>
        <dbReference type="ARBA" id="ARBA00034704"/>
    </source>
</evidence>
<dbReference type="Pfam" id="PF00225">
    <property type="entry name" value="Kinesin"/>
    <property type="match status" value="2"/>
</dbReference>
<gene>
    <name evidence="13" type="ORF">SSX86_015325</name>
</gene>
<feature type="domain" description="Kinesin motor" evidence="12">
    <location>
        <begin position="313"/>
        <end position="659"/>
    </location>
</feature>
<dbReference type="GO" id="GO:0008574">
    <property type="term" value="F:plus-end-directed microtubule motor activity"/>
    <property type="evidence" value="ECO:0007669"/>
    <property type="project" value="TreeGrafter"/>
</dbReference>
<keyword evidence="7" id="KW-0206">Cytoskeleton</keyword>
<dbReference type="GO" id="GO:0007018">
    <property type="term" value="P:microtubule-based movement"/>
    <property type="evidence" value="ECO:0007669"/>
    <property type="project" value="InterPro"/>
</dbReference>
<feature type="binding site" evidence="10">
    <location>
        <begin position="96"/>
        <end position="103"/>
    </location>
    <ligand>
        <name>ATP</name>
        <dbReference type="ChEBI" id="CHEBI:30616"/>
    </ligand>
</feature>
<keyword evidence="5 10" id="KW-0067">ATP-binding</keyword>
<dbReference type="InterPro" id="IPR001752">
    <property type="entry name" value="Kinesin_motor_dom"/>
</dbReference>
<feature type="domain" description="Kinesin motor" evidence="12">
    <location>
        <begin position="10"/>
        <end position="309"/>
    </location>
</feature>
<dbReference type="EMBL" id="JBCNJP010000016">
    <property type="protein sequence ID" value="KAK9065923.1"/>
    <property type="molecule type" value="Genomic_DNA"/>
</dbReference>
<name>A0AAP0GWI2_9ASTR</name>
<dbReference type="PROSITE" id="PS00411">
    <property type="entry name" value="KINESIN_MOTOR_1"/>
    <property type="match status" value="2"/>
</dbReference>
<evidence type="ECO:0000256" key="1">
    <source>
        <dbReference type="ARBA" id="ARBA00004186"/>
    </source>
</evidence>
<dbReference type="Proteomes" id="UP001408789">
    <property type="component" value="Unassembled WGS sequence"/>
</dbReference>
<dbReference type="InterPro" id="IPR019821">
    <property type="entry name" value="Kinesin_motor_CS"/>
</dbReference>
<dbReference type="PRINTS" id="PR00380">
    <property type="entry name" value="KINESINHEAVY"/>
</dbReference>
<dbReference type="Gene3D" id="3.40.850.10">
    <property type="entry name" value="Kinesin motor domain"/>
    <property type="match status" value="2"/>
</dbReference>
<dbReference type="SMART" id="SM00129">
    <property type="entry name" value="KISc"/>
    <property type="match status" value="2"/>
</dbReference>
<keyword evidence="2" id="KW-0963">Cytoplasm</keyword>
<evidence type="ECO:0000313" key="13">
    <source>
        <dbReference type="EMBL" id="KAK9065923.1"/>
    </source>
</evidence>
<dbReference type="GO" id="GO:0005876">
    <property type="term" value="C:spindle microtubule"/>
    <property type="evidence" value="ECO:0007669"/>
    <property type="project" value="TreeGrafter"/>
</dbReference>
<evidence type="ECO:0000256" key="7">
    <source>
        <dbReference type="ARBA" id="ARBA00023212"/>
    </source>
</evidence>
<keyword evidence="3" id="KW-0493">Microtubule</keyword>
<keyword evidence="4 10" id="KW-0547">Nucleotide-binding</keyword>
<proteinExistence type="inferred from homology"/>
<feature type="coiled-coil region" evidence="11">
    <location>
        <begin position="675"/>
        <end position="781"/>
    </location>
</feature>
<dbReference type="SUPFAM" id="SSF52540">
    <property type="entry name" value="P-loop containing nucleoside triphosphate hydrolases"/>
    <property type="match status" value="2"/>
</dbReference>
<keyword evidence="11" id="KW-0175">Coiled coil</keyword>
<evidence type="ECO:0000256" key="9">
    <source>
        <dbReference type="ARBA" id="ARBA00046159"/>
    </source>
</evidence>
<evidence type="ECO:0000259" key="12">
    <source>
        <dbReference type="PROSITE" id="PS50067"/>
    </source>
</evidence>
<accession>A0AAP0GWI2</accession>
<keyword evidence="14" id="KW-1185">Reference proteome</keyword>
<dbReference type="PANTHER" id="PTHR47970">
    <property type="entry name" value="KINESIN-LIKE PROTEIN KIF11"/>
    <property type="match status" value="1"/>
</dbReference>
<evidence type="ECO:0000256" key="11">
    <source>
        <dbReference type="SAM" id="Coils"/>
    </source>
</evidence>
<sequence length="1309" mass="147204">MSSRHEKGVNVQVLLRCRPFSDDELRSNAPHVVTCNDQQREVAVSQNIAGKQIDRVFTFDKVFGPASRQKDLYEQAVIPIVNEVLEGFNCTIFAYGQTGTGKTYTMEGECKRSKSGPKGELPSGAGVIPRAVKQIFDTLEHQNAEYSVKVTFLELYNEEITDLLAPEEISRVAEEKQKKLLPLMEDGKGGVLVKGLEEEIVTSASEIFTLLERGSAKRKTAETLLNKQSSRSHSLFSITIHIKEANPEGEELIKCGKLNLVDLAGSENICRSGAREGRAREAGEINKSLLTLGRVITALVEHLGHIPYRWFHAVSRLSSRWPFSDDELRSNAPHVVTCNDQQREVAVSQNIAGKQIDRVFTFDKVFGPASRQKDLYEQAVIPIVNEVLEGFNCTIFAYGQTGTGKTYTMEGECKRSKSGPKGELPSGAGVIPRAVKQIFDTLEHQNAEYSVKVTFLELYNEEITDLLAPEEISRVAEEKQKKLLPLMEDGKGGVLVKGLEEEIVTSASEIFTLLERGSAKRKTAETLLNKQSSRSHSLFSITIHIKEANPEGEELIKCGKLNLVDLAGSENICRSGAREGRAREAGEINKSLLTLGRVITALVEHLGHIPYRDSKLTRLLRDSLGGRTKTCIIATVSPAVHCLEETLSTLDYAHRAKNIRNKPEVNQKMMKTTLIKDLYGEIERLKAEVYATREKNGVYIPKERYYQEELDRKSMADRIEQMEVKIENQQKEFVELQTNFNARVQECSDLIEKLDSTQSNLDQTRKELSSAQEEAKKCRYAIKERDFIIREQKKAENALANQACVLRSELERSLKDNGSLLMKIAREEKMNAGNRSVVNKFESELKGDVKSLCNTVATSMFQQNEQLQCIEKFCHTFINLNDKAMINLKKKIGASRALYVSHIEELQNVVLLHKANSNANLEEVKSLVTTNACSVEELLAEEGAKGLSIFNELQGSLSTQQGEMAHFARELRQRFSVSVGHTTDVSKFILEFFNKLMEESKEIGSHAIQVDEIQTKNIDEFKKAYEEHSKSDAQKLIADVTSLVSSHMSQQKEMVDTRLAKIRELAASSKKVLEQHVSSFDRITSGAKRKWQDFYTQSENDAKENADYAAAKHCRFESLLKKCVDATESALYHSKTTNDTVIERGKQHVTEVDTLIRSAIDGNDQHECKINSLRQIAEDNVLKTSEDLSKYTDSTSEQEREVISAIQETTKSHTKNLESLHEDYARHSSLIEQKAHDTFHQKYMDYEPSGNTPTRSDTVVPSKVCIESLKAMPMESLSEEFRENHSFESFKGNELKTCSTPRPPLTQIN</sequence>
<dbReference type="GO" id="GO:0051231">
    <property type="term" value="P:spindle elongation"/>
    <property type="evidence" value="ECO:0007669"/>
    <property type="project" value="TreeGrafter"/>
</dbReference>
<dbReference type="GO" id="GO:0005524">
    <property type="term" value="F:ATP binding"/>
    <property type="evidence" value="ECO:0007669"/>
    <property type="project" value="UniProtKB-UniRule"/>
</dbReference>
<dbReference type="CDD" id="cd01364">
    <property type="entry name" value="KISc_BimC_Eg5"/>
    <property type="match status" value="1"/>
</dbReference>
<dbReference type="FunFam" id="3.40.850.10:FF:000019">
    <property type="entry name" value="Kinesin-like protein KIN-5D"/>
    <property type="match status" value="2"/>
</dbReference>
<reference evidence="13 14" key="1">
    <citation type="submission" date="2024-04" db="EMBL/GenBank/DDBJ databases">
        <title>The reference genome of an endangered Asteraceae, Deinandra increscens subsp. villosa, native to the Central Coast of California.</title>
        <authorList>
            <person name="Guilliams M."/>
            <person name="Hasenstab-Lehman K."/>
            <person name="Meyer R."/>
            <person name="Mcevoy S."/>
        </authorList>
    </citation>
    <scope>NUCLEOTIDE SEQUENCE [LARGE SCALE GENOMIC DNA]</scope>
    <source>
        <tissue evidence="13">Leaf</tissue>
    </source>
</reference>
<dbReference type="GO" id="GO:0008017">
    <property type="term" value="F:microtubule binding"/>
    <property type="evidence" value="ECO:0007669"/>
    <property type="project" value="InterPro"/>
</dbReference>
<dbReference type="InterPro" id="IPR047241">
    <property type="entry name" value="KIF11-like_kin_motor_dom"/>
</dbReference>
<evidence type="ECO:0000313" key="14">
    <source>
        <dbReference type="Proteomes" id="UP001408789"/>
    </source>
</evidence>
<evidence type="ECO:0000256" key="10">
    <source>
        <dbReference type="PROSITE-ProRule" id="PRU00283"/>
    </source>
</evidence>
<dbReference type="InterPro" id="IPR036961">
    <property type="entry name" value="Kinesin_motor_dom_sf"/>
</dbReference>
<dbReference type="PANTHER" id="PTHR47970:SF31">
    <property type="entry name" value="PLUS-END-DIRECTED KINESIN ATPASE"/>
    <property type="match status" value="1"/>
</dbReference>
<comment type="similarity">
    <text evidence="8">Belongs to the TRAFAC class myosin-kinesin ATPase superfamily. Kinesin family. KIN-5/BimC subfamily.</text>
</comment>